<dbReference type="PANTHER" id="PTHR30580:SF0">
    <property type="entry name" value="PRIMOSOMAL PROTEIN N"/>
    <property type="match status" value="1"/>
</dbReference>
<feature type="binding site" evidence="8">
    <location>
        <position position="480"/>
    </location>
    <ligand>
        <name>Zn(2+)</name>
        <dbReference type="ChEBI" id="CHEBI:29105"/>
        <label>1</label>
    </ligand>
</feature>
<dbReference type="InterPro" id="IPR041222">
    <property type="entry name" value="PriA_3primeBD"/>
</dbReference>
<evidence type="ECO:0000256" key="4">
    <source>
        <dbReference type="ARBA" id="ARBA00022741"/>
    </source>
</evidence>
<name>A0ABY2PEJ1_9ACTN</name>
<dbReference type="RefSeq" id="WP_136016430.1">
    <property type="nucleotide sequence ID" value="NZ_SRZK01000130.1"/>
</dbReference>
<keyword evidence="3 8" id="KW-0479">Metal-binding</keyword>
<keyword evidence="4 8" id="KW-0547">Nucleotide-binding</keyword>
<sequence length="721" mass="76267">MSSENDRPADPGAGRDGPGAGAPEQLALIRETVRRAKVPRAKPRTWRGAALAERLPVARVLVNKGVLHLDQFFDYAVPAELDAEAQPGVRVRVRFGAGRRNVQGGRREGGGLIDGFIVERRAESDYQGALAALAYVVSPEPVLGPELLALSRAVADRYAGSLADVLQLAVPPRNGRAESKPSPEPLPPPPPPEPGTWERYGQGPAFLRALAEGGAPRAVWTALPGPHWPAEIARAVAATLSSGRGALVVVPDGRAAGRVDAALTEVLGTGRHALLTADSGPEKRYRQWLAVRRGSVRAVVGTRAAMFAPVRDLGLVAVWDDGDSSHSDTNAPFPHVREVLELRAAQGRCAFLLGGLGCTVEAAQLVESGWALPLLADREQLRRAAPLIRTVGDGELARDGAARSARLPSLAWQTVREGLRTGPVLVQVPRRGYAPRLACERCRTPARCRHCAGPLEAPDQQDLNCAWCGRAERAWSCGECGAQRLRARIVGARRTAEELGRAFPAVPVRTSGRDHILDAVPAAPALVVSTPGAEPVAEGGYAAALLLDGWAMLGRPDLRAGEEALRRWTAAGALVRGQDEGGTVVIVAEPTLRPVQALVRWDPAGFARRELADRAELRFPPVSRMASVTGPAEALATFLTMAALPPEAEILGPVPVPSAEPGRPRRPSDAPAGESWERVLIRVVPGRGAALAAALKAAQAARTAKGGGEQVRIRIDPPDIG</sequence>
<evidence type="ECO:0000313" key="12">
    <source>
        <dbReference type="Proteomes" id="UP000306274"/>
    </source>
</evidence>
<feature type="compositionally biased region" description="Pro residues" evidence="9">
    <location>
        <begin position="182"/>
        <end position="194"/>
    </location>
</feature>
<dbReference type="Gene3D" id="3.40.50.300">
    <property type="entry name" value="P-loop containing nucleotide triphosphate hydrolases"/>
    <property type="match status" value="1"/>
</dbReference>
<keyword evidence="12" id="KW-1185">Reference proteome</keyword>
<dbReference type="Pfam" id="PF17764">
    <property type="entry name" value="PriA_3primeBD"/>
    <property type="match status" value="1"/>
</dbReference>
<keyword evidence="5 8" id="KW-0862">Zinc</keyword>
<evidence type="ECO:0000256" key="3">
    <source>
        <dbReference type="ARBA" id="ARBA00022723"/>
    </source>
</evidence>
<gene>
    <name evidence="8" type="primary">priA</name>
    <name evidence="11" type="ORF">E5Z02_15245</name>
</gene>
<feature type="binding site" evidence="8">
    <location>
        <position position="468"/>
    </location>
    <ligand>
        <name>Zn(2+)</name>
        <dbReference type="ChEBI" id="CHEBI:29105"/>
        <label>2</label>
    </ligand>
</feature>
<comment type="similarity">
    <text evidence="8">Belongs to the helicase family. PriA subfamily.</text>
</comment>
<comment type="cofactor">
    <cofactor evidence="8">
        <name>Zn(2+)</name>
        <dbReference type="ChEBI" id="CHEBI:29105"/>
    </cofactor>
    <text evidence="8">Binds 2 zinc ions per subunit.</text>
</comment>
<evidence type="ECO:0000256" key="7">
    <source>
        <dbReference type="ARBA" id="ARBA00023125"/>
    </source>
</evidence>
<comment type="caution">
    <text evidence="11">The sequence shown here is derived from an EMBL/GenBank/DDBJ whole genome shotgun (WGS) entry which is preliminary data.</text>
</comment>
<evidence type="ECO:0000256" key="9">
    <source>
        <dbReference type="SAM" id="MobiDB-lite"/>
    </source>
</evidence>
<reference evidence="11 12" key="1">
    <citation type="submission" date="2019-04" db="EMBL/GenBank/DDBJ databases">
        <title>Streptomyces rhizosphaericola sp. nov., an actinobacterium isolated from the wheat rhizosphere.</title>
        <authorList>
            <person name="Vargas Hoyos H.A."/>
            <person name="Santos S.N."/>
            <person name="Genuario D.B."/>
            <person name="Melo I.S."/>
            <person name="Da Silva L.J."/>
            <person name="Da Silva F.S.P."/>
            <person name="Zucchi T.D."/>
        </authorList>
    </citation>
    <scope>NUCLEOTIDE SEQUENCE [LARGE SCALE GENOMIC DNA]</scope>
    <source>
        <strain evidence="11 12">1AS2c</strain>
    </source>
</reference>
<keyword evidence="7 8" id="KW-0238">DNA-binding</keyword>
<feature type="region of interest" description="Disordered" evidence="9">
    <location>
        <begin position="1"/>
        <end position="25"/>
    </location>
</feature>
<feature type="region of interest" description="Disordered" evidence="9">
    <location>
        <begin position="170"/>
        <end position="198"/>
    </location>
</feature>
<keyword evidence="2 8" id="KW-0235">DNA replication</keyword>
<feature type="binding site" evidence="8">
    <location>
        <position position="465"/>
    </location>
    <ligand>
        <name>Zn(2+)</name>
        <dbReference type="ChEBI" id="CHEBI:29105"/>
        <label>2</label>
    </ligand>
</feature>
<proteinExistence type="inferred from homology"/>
<comment type="function">
    <text evidence="8">Initiates the restart of stalled replication forks, which reloads the replicative helicase on sites other than the origin of replication. Recognizes and binds to abandoned replication forks and remodels them to uncover a helicase loading site. Promotes assembly of the primosome at these replication forks.</text>
</comment>
<evidence type="ECO:0000256" key="2">
    <source>
        <dbReference type="ARBA" id="ARBA00022705"/>
    </source>
</evidence>
<protein>
    <recommendedName>
        <fullName evidence="8">Probable replication restart protein PriA</fullName>
    </recommendedName>
    <alternativeName>
        <fullName evidence="8">Putative ATP-dependent DNA helicase PriA</fullName>
    </alternativeName>
</protein>
<dbReference type="HAMAP" id="MF_00983">
    <property type="entry name" value="PriA"/>
    <property type="match status" value="1"/>
</dbReference>
<evidence type="ECO:0000256" key="5">
    <source>
        <dbReference type="ARBA" id="ARBA00022833"/>
    </source>
</evidence>
<dbReference type="InterPro" id="IPR042115">
    <property type="entry name" value="PriA_3primeBD_sf"/>
</dbReference>
<evidence type="ECO:0000259" key="10">
    <source>
        <dbReference type="Pfam" id="PF17764"/>
    </source>
</evidence>
<feature type="domain" description="Primosomal protein N' 3' DNA-binding" evidence="10">
    <location>
        <begin position="60"/>
        <end position="171"/>
    </location>
</feature>
<dbReference type="Proteomes" id="UP000306274">
    <property type="component" value="Unassembled WGS sequence"/>
</dbReference>
<dbReference type="Gene3D" id="3.40.1440.60">
    <property type="entry name" value="PriA, 3(prime) DNA-binding domain"/>
    <property type="match status" value="1"/>
</dbReference>
<dbReference type="PANTHER" id="PTHR30580">
    <property type="entry name" value="PRIMOSOMAL PROTEIN N"/>
    <property type="match status" value="1"/>
</dbReference>
<dbReference type="InterPro" id="IPR005259">
    <property type="entry name" value="PriA"/>
</dbReference>
<feature type="binding site" evidence="8">
    <location>
        <position position="448"/>
    </location>
    <ligand>
        <name>Zn(2+)</name>
        <dbReference type="ChEBI" id="CHEBI:29105"/>
        <label>2</label>
    </ligand>
</feature>
<keyword evidence="1 8" id="KW-0639">Primosome</keyword>
<feature type="binding site" evidence="8">
    <location>
        <position position="442"/>
    </location>
    <ligand>
        <name>Zn(2+)</name>
        <dbReference type="ChEBI" id="CHEBI:29105"/>
        <label>1</label>
    </ligand>
</feature>
<feature type="binding site" evidence="8">
    <location>
        <position position="439"/>
    </location>
    <ligand>
        <name>Zn(2+)</name>
        <dbReference type="ChEBI" id="CHEBI:29105"/>
        <label>1</label>
    </ligand>
</feature>
<organism evidence="11 12">
    <name type="scientific">Streptomyces rhizosphaericola</name>
    <dbReference type="NCBI Taxonomy" id="2564098"/>
    <lineage>
        <taxon>Bacteria</taxon>
        <taxon>Bacillati</taxon>
        <taxon>Actinomycetota</taxon>
        <taxon>Actinomycetes</taxon>
        <taxon>Kitasatosporales</taxon>
        <taxon>Streptomycetaceae</taxon>
        <taxon>Streptomyces</taxon>
    </lineage>
</organism>
<evidence type="ECO:0000256" key="1">
    <source>
        <dbReference type="ARBA" id="ARBA00022515"/>
    </source>
</evidence>
<keyword evidence="6 8" id="KW-0067">ATP-binding</keyword>
<feature type="region of interest" description="Disordered" evidence="9">
    <location>
        <begin position="652"/>
        <end position="674"/>
    </location>
</feature>
<dbReference type="NCBIfam" id="NF011452">
    <property type="entry name" value="PRK14873.1-2"/>
    <property type="match status" value="1"/>
</dbReference>
<evidence type="ECO:0000256" key="8">
    <source>
        <dbReference type="HAMAP-Rule" id="MF_00983"/>
    </source>
</evidence>
<comment type="subunit">
    <text evidence="8">Component of the replication restart primosome.</text>
</comment>
<dbReference type="InterPro" id="IPR027417">
    <property type="entry name" value="P-loop_NTPase"/>
</dbReference>
<evidence type="ECO:0000256" key="6">
    <source>
        <dbReference type="ARBA" id="ARBA00022840"/>
    </source>
</evidence>
<feature type="binding site" evidence="8">
    <location>
        <position position="451"/>
    </location>
    <ligand>
        <name>Zn(2+)</name>
        <dbReference type="ChEBI" id="CHEBI:29105"/>
        <label>2</label>
    </ligand>
</feature>
<comment type="caution">
    <text evidence="8">As this protein does not have any detectable helicase domains, it probably does not have helicase activity.</text>
</comment>
<dbReference type="EMBL" id="SRZK01000130">
    <property type="protein sequence ID" value="TGZ09445.1"/>
    <property type="molecule type" value="Genomic_DNA"/>
</dbReference>
<evidence type="ECO:0000313" key="11">
    <source>
        <dbReference type="EMBL" id="TGZ09445.1"/>
    </source>
</evidence>
<feature type="binding site" evidence="8">
    <location>
        <position position="477"/>
    </location>
    <ligand>
        <name>Zn(2+)</name>
        <dbReference type="ChEBI" id="CHEBI:29105"/>
        <label>1</label>
    </ligand>
</feature>
<accession>A0ABY2PEJ1</accession>
<dbReference type="SUPFAM" id="SSF52540">
    <property type="entry name" value="P-loop containing nucleoside triphosphate hydrolases"/>
    <property type="match status" value="1"/>
</dbReference>